<proteinExistence type="predicted"/>
<gene>
    <name evidence="2" type="ORF">PYX00_009260</name>
</gene>
<organism evidence="2">
    <name type="scientific">Menopon gallinae</name>
    <name type="common">poultry shaft louse</name>
    <dbReference type="NCBI Taxonomy" id="328185"/>
    <lineage>
        <taxon>Eukaryota</taxon>
        <taxon>Metazoa</taxon>
        <taxon>Ecdysozoa</taxon>
        <taxon>Arthropoda</taxon>
        <taxon>Hexapoda</taxon>
        <taxon>Insecta</taxon>
        <taxon>Pterygota</taxon>
        <taxon>Neoptera</taxon>
        <taxon>Paraneoptera</taxon>
        <taxon>Psocodea</taxon>
        <taxon>Troctomorpha</taxon>
        <taxon>Phthiraptera</taxon>
        <taxon>Amblycera</taxon>
        <taxon>Menoponidae</taxon>
        <taxon>Menopon</taxon>
    </lineage>
</organism>
<dbReference type="EMBL" id="JARGDH010000005">
    <property type="protein sequence ID" value="KAL0266819.1"/>
    <property type="molecule type" value="Genomic_DNA"/>
</dbReference>
<evidence type="ECO:0000256" key="1">
    <source>
        <dbReference type="SAM" id="SignalP"/>
    </source>
</evidence>
<dbReference type="AlphaFoldDB" id="A0AAW2HAD2"/>
<comment type="caution">
    <text evidence="2">The sequence shown here is derived from an EMBL/GenBank/DDBJ whole genome shotgun (WGS) entry which is preliminary data.</text>
</comment>
<keyword evidence="1" id="KW-0732">Signal</keyword>
<protein>
    <recommendedName>
        <fullName evidence="3">Secreted protein</fullName>
    </recommendedName>
</protein>
<reference evidence="2" key="1">
    <citation type="journal article" date="2024" name="Gigascience">
        <title>Chromosome-level genome of the poultry shaft louse Menopon gallinae provides insight into the host-switching and adaptive evolution of parasitic lice.</title>
        <authorList>
            <person name="Xu Y."/>
            <person name="Ma L."/>
            <person name="Liu S."/>
            <person name="Liang Y."/>
            <person name="Liu Q."/>
            <person name="He Z."/>
            <person name="Tian L."/>
            <person name="Duan Y."/>
            <person name="Cai W."/>
            <person name="Li H."/>
            <person name="Song F."/>
        </authorList>
    </citation>
    <scope>NUCLEOTIDE SEQUENCE</scope>
    <source>
        <strain evidence="2">Cailab_2023a</strain>
    </source>
</reference>
<feature type="signal peptide" evidence="1">
    <location>
        <begin position="1"/>
        <end position="17"/>
    </location>
</feature>
<evidence type="ECO:0008006" key="3">
    <source>
        <dbReference type="Google" id="ProtNLM"/>
    </source>
</evidence>
<feature type="chain" id="PRO_5043867490" description="Secreted protein" evidence="1">
    <location>
        <begin position="18"/>
        <end position="100"/>
    </location>
</feature>
<evidence type="ECO:0000313" key="2">
    <source>
        <dbReference type="EMBL" id="KAL0266819.1"/>
    </source>
</evidence>
<accession>A0AAW2HAD2</accession>
<sequence length="100" mass="10993">MIILVVLMALLSKRSSATSLLSGILQLNLNGLGPRRGLLPAVRYQVPPPRIIIGYQTLIPVQYPFVVGPPAQFPTLDLHLQPPRPSAPAFSLLPPYLLYR</sequence>
<name>A0AAW2HAD2_9NEOP</name>